<keyword evidence="2" id="KW-1185">Reference proteome</keyword>
<reference evidence="1" key="2">
    <citation type="submission" date="2023-05" db="EMBL/GenBank/DDBJ databases">
        <authorList>
            <person name="Schelkunov M.I."/>
        </authorList>
    </citation>
    <scope>NUCLEOTIDE SEQUENCE</scope>
    <source>
        <strain evidence="1">Hsosn_3</strain>
        <tissue evidence="1">Leaf</tissue>
    </source>
</reference>
<organism evidence="1 2">
    <name type="scientific">Heracleum sosnowskyi</name>
    <dbReference type="NCBI Taxonomy" id="360622"/>
    <lineage>
        <taxon>Eukaryota</taxon>
        <taxon>Viridiplantae</taxon>
        <taxon>Streptophyta</taxon>
        <taxon>Embryophyta</taxon>
        <taxon>Tracheophyta</taxon>
        <taxon>Spermatophyta</taxon>
        <taxon>Magnoliopsida</taxon>
        <taxon>eudicotyledons</taxon>
        <taxon>Gunneridae</taxon>
        <taxon>Pentapetalae</taxon>
        <taxon>asterids</taxon>
        <taxon>campanulids</taxon>
        <taxon>Apiales</taxon>
        <taxon>Apiaceae</taxon>
        <taxon>Apioideae</taxon>
        <taxon>apioid superclade</taxon>
        <taxon>Tordylieae</taxon>
        <taxon>Tordyliinae</taxon>
        <taxon>Heracleum</taxon>
    </lineage>
</organism>
<gene>
    <name evidence="1" type="ORF">POM88_040527</name>
</gene>
<accession>A0AAD8M8W7</accession>
<dbReference type="EMBL" id="JAUIZM010000009">
    <property type="protein sequence ID" value="KAK1364966.1"/>
    <property type="molecule type" value="Genomic_DNA"/>
</dbReference>
<sequence length="138" mass="15711">MEMHSKRAMVKENIKRQSVMEDNGIDNTEKLPDEPNKDGALYVYNLISKVGRTLSLSVHCGGHSKWEKEWQTLRGLRIEDGGPVCKYAHDVVLIQTGDYVIHKRRGMCSILFGYKPEARDGRILDTAVVVWPLQRTAD</sequence>
<name>A0AAD8M8W7_9APIA</name>
<dbReference type="Proteomes" id="UP001237642">
    <property type="component" value="Unassembled WGS sequence"/>
</dbReference>
<evidence type="ECO:0000313" key="2">
    <source>
        <dbReference type="Proteomes" id="UP001237642"/>
    </source>
</evidence>
<evidence type="ECO:0000313" key="1">
    <source>
        <dbReference type="EMBL" id="KAK1364966.1"/>
    </source>
</evidence>
<dbReference type="AlphaFoldDB" id="A0AAD8M8W7"/>
<protein>
    <submittedName>
        <fullName evidence="1">Uncharacterized protein</fullName>
    </submittedName>
</protein>
<reference evidence="1" key="1">
    <citation type="submission" date="2023-02" db="EMBL/GenBank/DDBJ databases">
        <title>Genome of toxic invasive species Heracleum sosnowskyi carries increased number of genes despite the absence of recent whole-genome duplications.</title>
        <authorList>
            <person name="Schelkunov M."/>
            <person name="Shtratnikova V."/>
            <person name="Makarenko M."/>
            <person name="Klepikova A."/>
            <person name="Omelchenko D."/>
            <person name="Novikova G."/>
            <person name="Obukhova E."/>
            <person name="Bogdanov V."/>
            <person name="Penin A."/>
            <person name="Logacheva M."/>
        </authorList>
    </citation>
    <scope>NUCLEOTIDE SEQUENCE</scope>
    <source>
        <strain evidence="1">Hsosn_3</strain>
        <tissue evidence="1">Leaf</tissue>
    </source>
</reference>
<comment type="caution">
    <text evidence="1">The sequence shown here is derived from an EMBL/GenBank/DDBJ whole genome shotgun (WGS) entry which is preliminary data.</text>
</comment>
<proteinExistence type="predicted"/>